<dbReference type="Gene3D" id="1.10.3210.10">
    <property type="entry name" value="Hypothetical protein af1432"/>
    <property type="match status" value="1"/>
</dbReference>
<proteinExistence type="predicted"/>
<dbReference type="AlphaFoldDB" id="A0A1G7FWL4"/>
<dbReference type="OrthoDB" id="823268at2"/>
<dbReference type="Pfam" id="PF01966">
    <property type="entry name" value="HD"/>
    <property type="match status" value="1"/>
</dbReference>
<dbReference type="NCBIfam" id="TIGR03276">
    <property type="entry name" value="Phn-HD"/>
    <property type="match status" value="1"/>
</dbReference>
<dbReference type="InterPro" id="IPR017670">
    <property type="entry name" value="Phosphonate_degrad-assoc"/>
</dbReference>
<dbReference type="RefSeq" id="WP_091151694.1">
    <property type="nucleotide sequence ID" value="NZ_FNAI01000009.1"/>
</dbReference>
<gene>
    <name evidence="2" type="ORF">SAMN05216464_109249</name>
</gene>
<dbReference type="PANTHER" id="PTHR40202:SF1">
    <property type="entry name" value="HD DOMAIN-CONTAINING PROTEIN"/>
    <property type="match status" value="1"/>
</dbReference>
<reference evidence="2 3" key="1">
    <citation type="submission" date="2016-10" db="EMBL/GenBank/DDBJ databases">
        <authorList>
            <person name="de Groot N.N."/>
        </authorList>
    </citation>
    <scope>NUCLEOTIDE SEQUENCE [LARGE SCALE GENOMIC DNA]</scope>
    <source>
        <strain evidence="2 3">47C3B</strain>
    </source>
</reference>
<feature type="domain" description="HD" evidence="1">
    <location>
        <begin position="38"/>
        <end position="113"/>
    </location>
</feature>
<dbReference type="EMBL" id="FNAI01000009">
    <property type="protein sequence ID" value="SDE80271.1"/>
    <property type="molecule type" value="Genomic_DNA"/>
</dbReference>
<dbReference type="SUPFAM" id="SSF109604">
    <property type="entry name" value="HD-domain/PDEase-like"/>
    <property type="match status" value="1"/>
</dbReference>
<sequence length="197" mass="22193">MATNSYDPQCVIKEVFSLYEKYGDEDYIGEPVSQLEHMSQAAALAQAEGFDDEVILAAFFHDIGHLCADDEDGTESMDGLGNVDHEQLGADYLLERGFSERVANLVQGHVIAKRYLTYKFPEYYNRLSDASKTTLNFQGGVMTESEAADFELNPDAELIIRLRYWDDMAKETHVPVDNIDHLKKIALAHLQQVNPVN</sequence>
<evidence type="ECO:0000259" key="1">
    <source>
        <dbReference type="Pfam" id="PF01966"/>
    </source>
</evidence>
<dbReference type="Proteomes" id="UP000199072">
    <property type="component" value="Unassembled WGS sequence"/>
</dbReference>
<evidence type="ECO:0000313" key="2">
    <source>
        <dbReference type="EMBL" id="SDE80271.1"/>
    </source>
</evidence>
<keyword evidence="3" id="KW-1185">Reference proteome</keyword>
<dbReference type="PANTHER" id="PTHR40202">
    <property type="match status" value="1"/>
</dbReference>
<dbReference type="CDD" id="cd00077">
    <property type="entry name" value="HDc"/>
    <property type="match status" value="1"/>
</dbReference>
<dbReference type="InterPro" id="IPR006674">
    <property type="entry name" value="HD_domain"/>
</dbReference>
<organism evidence="2 3">
    <name type="scientific">Mucilaginibacter pineti</name>
    <dbReference type="NCBI Taxonomy" id="1391627"/>
    <lineage>
        <taxon>Bacteria</taxon>
        <taxon>Pseudomonadati</taxon>
        <taxon>Bacteroidota</taxon>
        <taxon>Sphingobacteriia</taxon>
        <taxon>Sphingobacteriales</taxon>
        <taxon>Sphingobacteriaceae</taxon>
        <taxon>Mucilaginibacter</taxon>
    </lineage>
</organism>
<dbReference type="InterPro" id="IPR006675">
    <property type="entry name" value="HDIG_dom"/>
</dbReference>
<dbReference type="NCBIfam" id="TIGR00277">
    <property type="entry name" value="HDIG"/>
    <property type="match status" value="1"/>
</dbReference>
<dbReference type="InterPro" id="IPR052567">
    <property type="entry name" value="OP_Dioxygenase"/>
</dbReference>
<accession>A0A1G7FWL4</accession>
<evidence type="ECO:0000313" key="3">
    <source>
        <dbReference type="Proteomes" id="UP000199072"/>
    </source>
</evidence>
<dbReference type="STRING" id="1391627.SAMN05216464_109249"/>
<dbReference type="InterPro" id="IPR003607">
    <property type="entry name" value="HD/PDEase_dom"/>
</dbReference>
<name>A0A1G7FWL4_9SPHI</name>
<protein>
    <submittedName>
        <fullName evidence="2">Phosphonate degradation operons associated HDIG domain protein</fullName>
    </submittedName>
</protein>